<dbReference type="Gene3D" id="3.30.70.1290">
    <property type="entry name" value="Transposase IS200-like"/>
    <property type="match status" value="1"/>
</dbReference>
<dbReference type="GO" id="GO:0004803">
    <property type="term" value="F:transposase activity"/>
    <property type="evidence" value="ECO:0007669"/>
    <property type="project" value="InterPro"/>
</dbReference>
<gene>
    <name evidence="2" type="ordered locus">IALB_1198</name>
</gene>
<sequence>MNQHFHRRNLPHLYFSDGIYFITSRLKNSIPLEKLEQLKNESLNIDDEKQKRLFKKYDALIDSGEYGEKYLNNVKCAEIVKSTLHYPDGKDYKLICYCIMPNHFHFVIGLLPKNKGISKIMQSIKRISARDCNKVLNRSGAFWQDESFDRWVRDDKELYFVIRYVLLNPMSAGLVDNWYDWEHTYCHSDYLVL</sequence>
<name>I0AIV2_IGNAJ</name>
<dbReference type="PANTHER" id="PTHR36966:SF1">
    <property type="entry name" value="REP-ASSOCIATED TYROSINE TRANSPOSASE"/>
    <property type="match status" value="1"/>
</dbReference>
<dbReference type="Proteomes" id="UP000007394">
    <property type="component" value="Chromosome"/>
</dbReference>
<protein>
    <recommendedName>
        <fullName evidence="1">Transposase IS200-like domain-containing protein</fullName>
    </recommendedName>
</protein>
<dbReference type="SUPFAM" id="SSF143422">
    <property type="entry name" value="Transposase IS200-like"/>
    <property type="match status" value="1"/>
</dbReference>
<dbReference type="Pfam" id="PF01797">
    <property type="entry name" value="Y1_Tnp"/>
    <property type="match status" value="1"/>
</dbReference>
<feature type="domain" description="Transposase IS200-like" evidence="1">
    <location>
        <begin position="15"/>
        <end position="168"/>
    </location>
</feature>
<reference evidence="2 3" key="1">
    <citation type="journal article" date="2012" name="Front. Microbiol.">
        <title>Complete genome of Ignavibacterium album, a metabolically versatile, flagellated, facultative anaerobe from the phylum Chlorobi.</title>
        <authorList>
            <person name="Liu Z."/>
            <person name="Frigaard N.-U."/>
            <person name="Vogl K."/>
            <person name="Iino T."/>
            <person name="Ohkuma M."/>
            <person name="Overmann J."/>
            <person name="Bryant D.A."/>
        </authorList>
    </citation>
    <scope>NUCLEOTIDE SEQUENCE [LARGE SCALE GENOMIC DNA]</scope>
    <source>
        <strain evidence="3">DSM 19864 / JCM 16511 / NBRC 101810 / Mat9-16</strain>
    </source>
</reference>
<dbReference type="RefSeq" id="WP_014560064.1">
    <property type="nucleotide sequence ID" value="NC_017464.1"/>
</dbReference>
<dbReference type="PANTHER" id="PTHR36966">
    <property type="entry name" value="REP-ASSOCIATED TYROSINE TRANSPOSASE"/>
    <property type="match status" value="1"/>
</dbReference>
<dbReference type="HOGENOM" id="CLU_092744_0_0_10"/>
<dbReference type="EMBL" id="CP003418">
    <property type="protein sequence ID" value="AFH48909.1"/>
    <property type="molecule type" value="Genomic_DNA"/>
</dbReference>
<dbReference type="AlphaFoldDB" id="I0AIV2"/>
<dbReference type="OrthoDB" id="9794403at2"/>
<dbReference type="InterPro" id="IPR036515">
    <property type="entry name" value="Transposase_17_sf"/>
</dbReference>
<dbReference type="GO" id="GO:0006313">
    <property type="term" value="P:DNA transposition"/>
    <property type="evidence" value="ECO:0007669"/>
    <property type="project" value="InterPro"/>
</dbReference>
<evidence type="ECO:0000313" key="3">
    <source>
        <dbReference type="Proteomes" id="UP000007394"/>
    </source>
</evidence>
<evidence type="ECO:0000313" key="2">
    <source>
        <dbReference type="EMBL" id="AFH48909.1"/>
    </source>
</evidence>
<evidence type="ECO:0000259" key="1">
    <source>
        <dbReference type="SMART" id="SM01321"/>
    </source>
</evidence>
<accession>I0AIV2</accession>
<proteinExistence type="predicted"/>
<dbReference type="GO" id="GO:0043565">
    <property type="term" value="F:sequence-specific DNA binding"/>
    <property type="evidence" value="ECO:0007669"/>
    <property type="project" value="TreeGrafter"/>
</dbReference>
<dbReference type="eggNOG" id="COG1943">
    <property type="taxonomic scope" value="Bacteria"/>
</dbReference>
<organism evidence="2 3">
    <name type="scientific">Ignavibacterium album (strain DSM 19864 / JCM 16511 / NBRC 101810 / Mat9-16)</name>
    <dbReference type="NCBI Taxonomy" id="945713"/>
    <lineage>
        <taxon>Bacteria</taxon>
        <taxon>Pseudomonadati</taxon>
        <taxon>Ignavibacteriota</taxon>
        <taxon>Ignavibacteria</taxon>
        <taxon>Ignavibacteriales</taxon>
        <taxon>Ignavibacteriaceae</taxon>
        <taxon>Ignavibacterium</taxon>
    </lineage>
</organism>
<dbReference type="InterPro" id="IPR002686">
    <property type="entry name" value="Transposase_17"/>
</dbReference>
<keyword evidence="3" id="KW-1185">Reference proteome</keyword>
<dbReference type="STRING" id="945713.IALB_1198"/>
<dbReference type="SMART" id="SM01321">
    <property type="entry name" value="Y1_Tnp"/>
    <property type="match status" value="1"/>
</dbReference>
<dbReference type="KEGG" id="ial:IALB_1198"/>
<dbReference type="InterPro" id="IPR052715">
    <property type="entry name" value="RAYT_transposase"/>
</dbReference>